<dbReference type="EMBL" id="ML006379">
    <property type="protein sequence ID" value="RKP16605.1"/>
    <property type="molecule type" value="Genomic_DNA"/>
</dbReference>
<dbReference type="Proteomes" id="UP000281549">
    <property type="component" value="Unassembled WGS sequence"/>
</dbReference>
<protein>
    <submittedName>
        <fullName evidence="2">Uncharacterized protein</fullName>
    </submittedName>
</protein>
<name>A0A4P9YBY3_ROZAC</name>
<evidence type="ECO:0000256" key="1">
    <source>
        <dbReference type="SAM" id="Phobius"/>
    </source>
</evidence>
<organism evidence="2 3">
    <name type="scientific">Rozella allomycis (strain CSF55)</name>
    <dbReference type="NCBI Taxonomy" id="988480"/>
    <lineage>
        <taxon>Eukaryota</taxon>
        <taxon>Fungi</taxon>
        <taxon>Fungi incertae sedis</taxon>
        <taxon>Cryptomycota</taxon>
        <taxon>Cryptomycota incertae sedis</taxon>
        <taxon>Rozella</taxon>
    </lineage>
</organism>
<feature type="transmembrane region" description="Helical" evidence="1">
    <location>
        <begin position="303"/>
        <end position="328"/>
    </location>
</feature>
<feature type="non-terminal residue" evidence="2">
    <location>
        <position position="1"/>
    </location>
</feature>
<keyword evidence="1" id="KW-1133">Transmembrane helix</keyword>
<keyword evidence="1" id="KW-0472">Membrane</keyword>
<reference evidence="3" key="1">
    <citation type="journal article" date="2018" name="Nat. Microbiol.">
        <title>Leveraging single-cell genomics to expand the fungal tree of life.</title>
        <authorList>
            <person name="Ahrendt S.R."/>
            <person name="Quandt C.A."/>
            <person name="Ciobanu D."/>
            <person name="Clum A."/>
            <person name="Salamov A."/>
            <person name="Andreopoulos B."/>
            <person name="Cheng J.F."/>
            <person name="Woyke T."/>
            <person name="Pelin A."/>
            <person name="Henrissat B."/>
            <person name="Reynolds N.K."/>
            <person name="Benny G.L."/>
            <person name="Smith M.E."/>
            <person name="James T.Y."/>
            <person name="Grigoriev I.V."/>
        </authorList>
    </citation>
    <scope>NUCLEOTIDE SEQUENCE [LARGE SCALE GENOMIC DNA]</scope>
    <source>
        <strain evidence="3">CSF55</strain>
    </source>
</reference>
<proteinExistence type="predicted"/>
<evidence type="ECO:0000313" key="3">
    <source>
        <dbReference type="Proteomes" id="UP000281549"/>
    </source>
</evidence>
<gene>
    <name evidence="2" type="ORF">ROZALSC1DRAFT_25076</name>
</gene>
<accession>A0A4P9YBY3</accession>
<evidence type="ECO:0000313" key="2">
    <source>
        <dbReference type="EMBL" id="RKP16605.1"/>
    </source>
</evidence>
<keyword evidence="1" id="KW-0812">Transmembrane</keyword>
<sequence>VTDDAANESESEVLVDETNMKVDVGDCIDDDEKGMPVDKIGVDDFESVVNIVELMLDTTFAVDVEEANKVVVESGAVLDATDDITKTSVVVSNDVVLSDVRKIMNVEEDVVGSKVIEAIVVNEDITVPCVVVSESGCESDDIVEAEIDIEISEVVSGDTAVFDDDMVVTSAVVSADRVASRVVELSPSNGFVSHDVDVVFESDVDAVVAEIVSLSNVVVGSKDKVVASKVVVYIVATIVAVSKEAVSNVVVVVNVSENVVVISVLVEPVDVVVVMSEVVVVTIVLVGVVFVVLSMLVLEVVYIVVVIIAGGVVVGIVDVGNVVVVVLVKGDQVLHRMLHRKPEYMKFRLYKSYYHKRKNME</sequence>
<feature type="transmembrane region" description="Helical" evidence="1">
    <location>
        <begin position="278"/>
        <end position="297"/>
    </location>
</feature>
<dbReference type="AlphaFoldDB" id="A0A4P9YBY3"/>